<dbReference type="Pfam" id="PF21447">
    <property type="entry name" value="Ppx-GppA_III"/>
    <property type="match status" value="1"/>
</dbReference>
<dbReference type="SUPFAM" id="SSF109604">
    <property type="entry name" value="HD-domain/PDEase-like"/>
    <property type="match status" value="1"/>
</dbReference>
<dbReference type="PANTHER" id="PTHR30005">
    <property type="entry name" value="EXOPOLYPHOSPHATASE"/>
    <property type="match status" value="1"/>
</dbReference>
<reference evidence="6" key="1">
    <citation type="journal article" date="2019" name="Int. J. Syst. Evol. Microbiol.">
        <title>The Global Catalogue of Microorganisms (GCM) 10K type strain sequencing project: providing services to taxonomists for standard genome sequencing and annotation.</title>
        <authorList>
            <consortium name="The Broad Institute Genomics Platform"/>
            <consortium name="The Broad Institute Genome Sequencing Center for Infectious Disease"/>
            <person name="Wu L."/>
            <person name="Ma J."/>
        </authorList>
    </citation>
    <scope>NUCLEOTIDE SEQUENCE [LARGE SCALE GENOMIC DNA]</scope>
    <source>
        <strain evidence="6">CCUG 59189</strain>
    </source>
</reference>
<dbReference type="InterPro" id="IPR048950">
    <property type="entry name" value="Ppx_GppA_C"/>
</dbReference>
<comment type="similarity">
    <text evidence="1">Belongs to the GppA/Ppx family.</text>
</comment>
<dbReference type="Proteomes" id="UP001597262">
    <property type="component" value="Unassembled WGS sequence"/>
</dbReference>
<protein>
    <submittedName>
        <fullName evidence="5">Ppx/GppA family phosphatase</fullName>
    </submittedName>
</protein>
<dbReference type="PANTHER" id="PTHR30005:SF0">
    <property type="entry name" value="RETROGRADE REGULATION PROTEIN 2"/>
    <property type="match status" value="1"/>
</dbReference>
<name>A0ABW3RWY9_9BACL</name>
<dbReference type="RefSeq" id="WP_379319453.1">
    <property type="nucleotide sequence ID" value="NZ_JBHTLM010000007.1"/>
</dbReference>
<comment type="caution">
    <text evidence="5">The sequence shown here is derived from an EMBL/GenBank/DDBJ whole genome shotgun (WGS) entry which is preliminary data.</text>
</comment>
<organism evidence="5 6">
    <name type="scientific">Paenibacillus puldeungensis</name>
    <dbReference type="NCBI Taxonomy" id="696536"/>
    <lineage>
        <taxon>Bacteria</taxon>
        <taxon>Bacillati</taxon>
        <taxon>Bacillota</taxon>
        <taxon>Bacilli</taxon>
        <taxon>Bacillales</taxon>
        <taxon>Paenibacillaceae</taxon>
        <taxon>Paenibacillus</taxon>
    </lineage>
</organism>
<feature type="domain" description="Ppx/GppA phosphatase N-terminal" evidence="3">
    <location>
        <begin position="25"/>
        <end position="306"/>
    </location>
</feature>
<dbReference type="InterPro" id="IPR050273">
    <property type="entry name" value="GppA/Ppx_hydrolase"/>
</dbReference>
<evidence type="ECO:0000256" key="1">
    <source>
        <dbReference type="ARBA" id="ARBA00007125"/>
    </source>
</evidence>
<dbReference type="CDD" id="cd24052">
    <property type="entry name" value="ASKHA_NBD_HpPPX-GppA-like"/>
    <property type="match status" value="1"/>
</dbReference>
<feature type="domain" description="Ppx/GppA phosphatase C-terminal" evidence="4">
    <location>
        <begin position="333"/>
        <end position="488"/>
    </location>
</feature>
<keyword evidence="6" id="KW-1185">Reference proteome</keyword>
<evidence type="ECO:0000256" key="2">
    <source>
        <dbReference type="ARBA" id="ARBA00022801"/>
    </source>
</evidence>
<gene>
    <name evidence="5" type="ORF">ACFQ3W_11925</name>
</gene>
<evidence type="ECO:0000259" key="4">
    <source>
        <dbReference type="Pfam" id="PF21447"/>
    </source>
</evidence>
<proteinExistence type="inferred from homology"/>
<dbReference type="Gene3D" id="3.30.420.40">
    <property type="match status" value="1"/>
</dbReference>
<dbReference type="Pfam" id="PF02541">
    <property type="entry name" value="Ppx-GppA"/>
    <property type="match status" value="1"/>
</dbReference>
<dbReference type="Gene3D" id="1.10.3210.10">
    <property type="entry name" value="Hypothetical protein af1432"/>
    <property type="match status" value="1"/>
</dbReference>
<dbReference type="InterPro" id="IPR043129">
    <property type="entry name" value="ATPase_NBD"/>
</dbReference>
<dbReference type="SUPFAM" id="SSF53067">
    <property type="entry name" value="Actin-like ATPase domain"/>
    <property type="match status" value="2"/>
</dbReference>
<dbReference type="InterPro" id="IPR030673">
    <property type="entry name" value="PyroPPase_GppA_Ppx"/>
</dbReference>
<keyword evidence="2" id="KW-0378">Hydrolase</keyword>
<evidence type="ECO:0000313" key="6">
    <source>
        <dbReference type="Proteomes" id="UP001597262"/>
    </source>
</evidence>
<dbReference type="EMBL" id="JBHTLM010000007">
    <property type="protein sequence ID" value="MFD1177004.1"/>
    <property type="molecule type" value="Genomic_DNA"/>
</dbReference>
<dbReference type="InterPro" id="IPR003695">
    <property type="entry name" value="Ppx_GppA_N"/>
</dbReference>
<evidence type="ECO:0000313" key="5">
    <source>
        <dbReference type="EMBL" id="MFD1177004.1"/>
    </source>
</evidence>
<evidence type="ECO:0000259" key="3">
    <source>
        <dbReference type="Pfam" id="PF02541"/>
    </source>
</evidence>
<sequence>MENNRTMIGIIDIGSNSIRLAIYETTSQGEYRLVNENKESARLSEKITSDGVLEKRDILSIVPILVQFRDICRVYGCQKIRVAATAAIRNASNADQIVELLTEKTDLQVELLSGEQEAYFGFVGVVGGMEMDDGFIIDIGGGSTEITLFRDRKLLRSISLPLGAVNAQLKFGDKDSWTTSEVEGLKSEIERMLAGVRWVTAHPELPLIGLGGTIRTLGKLNQRKQKYPLRVAHHYKLERESIESFADTLPYMPLEKRKRIDGLSKTRSDIIVPGTIILQMVFSHIGASHCLVSGTGIREGLLLDMLGIGVPSPSEVLPRQTRSLLAFHNVAPMAHFEQVSHFAKQLYDLMVDETEEPGTRKLITTAAMLYKIGSGIRYHQYDKHTMYWLMNAPLGALNHREVVLCGSIVDYVTNHGKRMGTSEYRSLLQERDTELISKLGTLLELAIALDISETQCIQSMNAKHEHGALLLKLKCRSQAYLETRQLEAAAKNFKKIWGIKLEWEIQNASTH</sequence>
<accession>A0ABW3RWY9</accession>
<dbReference type="Gene3D" id="3.30.420.150">
    <property type="entry name" value="Exopolyphosphatase. Domain 2"/>
    <property type="match status" value="1"/>
</dbReference>
<dbReference type="PIRSF" id="PIRSF001267">
    <property type="entry name" value="Pyrophosphatase_GppA_Ppx"/>
    <property type="match status" value="1"/>
</dbReference>